<keyword evidence="3" id="KW-0413">Isomerase</keyword>
<evidence type="ECO:0000256" key="1">
    <source>
        <dbReference type="ARBA" id="ARBA00022801"/>
    </source>
</evidence>
<dbReference type="PROSITE" id="PS01161">
    <property type="entry name" value="GLC_GALNAC_ISOMERASE"/>
    <property type="match status" value="1"/>
</dbReference>
<evidence type="ECO:0000313" key="4">
    <source>
        <dbReference type="Proteomes" id="UP000751614"/>
    </source>
</evidence>
<dbReference type="InterPro" id="IPR006148">
    <property type="entry name" value="Glc/Gal-6P_isomerase"/>
</dbReference>
<dbReference type="Pfam" id="PF01182">
    <property type="entry name" value="Glucosamine_iso"/>
    <property type="match status" value="1"/>
</dbReference>
<dbReference type="RefSeq" id="WP_138833033.1">
    <property type="nucleotide sequence ID" value="NZ_VCNI01000001.1"/>
</dbReference>
<evidence type="ECO:0000313" key="3">
    <source>
        <dbReference type="EMBL" id="TMU56508.1"/>
    </source>
</evidence>
<gene>
    <name evidence="3" type="ORF">FGG15_02915</name>
</gene>
<dbReference type="NCBIfam" id="NF007291">
    <property type="entry name" value="PRK09762.1"/>
    <property type="match status" value="1"/>
</dbReference>
<dbReference type="PANTHER" id="PTHR11280:SF5">
    <property type="entry name" value="GLUCOSAMINE-6-PHOSPHATE ISOMERASE"/>
    <property type="match status" value="1"/>
</dbReference>
<keyword evidence="4" id="KW-1185">Reference proteome</keyword>
<dbReference type="SUPFAM" id="SSF100950">
    <property type="entry name" value="NagB/RpiA/CoA transferase-like"/>
    <property type="match status" value="1"/>
</dbReference>
<dbReference type="Gene3D" id="3.40.50.1360">
    <property type="match status" value="1"/>
</dbReference>
<dbReference type="PANTHER" id="PTHR11280">
    <property type="entry name" value="GLUCOSAMINE-6-PHOSPHATE ISOMERASE"/>
    <property type="match status" value="1"/>
</dbReference>
<sequence length="232" mass="25564">MRIHKFCDIKKMGQQATSLVLDELTNHPKLLLCAATGNSPLPLYQGLALEAKKNPGQFAQLRIIPLDEWIGLPSLDGTCHAYLQEQLLKPLEISSKQYFAFDPWAKNLEEECSRIQALLGDQGPIDLCILGLGRNGHLGLNEPASVMQPHCHIADLTLESRQHSMLKGSSQKPIKGITLGMEDILASKRIILLVSGKGKEGAKNQFFSKKVNSSCPASFLWKHNNVDCLVAD</sequence>
<dbReference type="GO" id="GO:0016853">
    <property type="term" value="F:isomerase activity"/>
    <property type="evidence" value="ECO:0007669"/>
    <property type="project" value="UniProtKB-KW"/>
</dbReference>
<reference evidence="3 4" key="1">
    <citation type="submission" date="2019-05" db="EMBL/GenBank/DDBJ databases">
        <title>Flagellimonas sp. AsT0115, sp. nov., isolated from a marine red algae, Asparagopsis taxiformis.</title>
        <authorList>
            <person name="Kim J."/>
            <person name="Jeong S.E."/>
            <person name="Jeon C.O."/>
        </authorList>
    </citation>
    <scope>NUCLEOTIDE SEQUENCE [LARGE SCALE GENOMIC DNA]</scope>
    <source>
        <strain evidence="3 4">AsT0115</strain>
    </source>
</reference>
<dbReference type="InterPro" id="IPR018321">
    <property type="entry name" value="Glucosamine6P_isomerase_CS"/>
</dbReference>
<organism evidence="3 4">
    <name type="scientific">Flagellimonas algicola</name>
    <dbReference type="NCBI Taxonomy" id="2583815"/>
    <lineage>
        <taxon>Bacteria</taxon>
        <taxon>Pseudomonadati</taxon>
        <taxon>Bacteroidota</taxon>
        <taxon>Flavobacteriia</taxon>
        <taxon>Flavobacteriales</taxon>
        <taxon>Flavobacteriaceae</taxon>
        <taxon>Flagellimonas</taxon>
    </lineage>
</organism>
<comment type="caution">
    <text evidence="3">The sequence shown here is derived from an EMBL/GenBank/DDBJ whole genome shotgun (WGS) entry which is preliminary data.</text>
</comment>
<dbReference type="Proteomes" id="UP000751614">
    <property type="component" value="Unassembled WGS sequence"/>
</dbReference>
<evidence type="ECO:0000259" key="2">
    <source>
        <dbReference type="Pfam" id="PF01182"/>
    </source>
</evidence>
<accession>A0ABY2WND0</accession>
<protein>
    <submittedName>
        <fullName evidence="3">Galactosamine-6-phosphate isomerase</fullName>
    </submittedName>
</protein>
<proteinExistence type="predicted"/>
<dbReference type="InterPro" id="IPR037171">
    <property type="entry name" value="NagB/RpiA_transferase-like"/>
</dbReference>
<dbReference type="EMBL" id="VCNI01000001">
    <property type="protein sequence ID" value="TMU56508.1"/>
    <property type="molecule type" value="Genomic_DNA"/>
</dbReference>
<dbReference type="InterPro" id="IPR004547">
    <property type="entry name" value="Glucosamine6P_isomerase"/>
</dbReference>
<name>A0ABY2WND0_9FLAO</name>
<feature type="domain" description="Glucosamine/galactosamine-6-phosphate isomerase" evidence="2">
    <location>
        <begin position="12"/>
        <end position="222"/>
    </location>
</feature>
<keyword evidence="1" id="KW-0378">Hydrolase</keyword>